<dbReference type="Pfam" id="PF13439">
    <property type="entry name" value="Glyco_transf_4"/>
    <property type="match status" value="1"/>
</dbReference>
<organism evidence="4 5">
    <name type="scientific">Mucilaginibacter straminoryzae</name>
    <dbReference type="NCBI Taxonomy" id="2932774"/>
    <lineage>
        <taxon>Bacteria</taxon>
        <taxon>Pseudomonadati</taxon>
        <taxon>Bacteroidota</taxon>
        <taxon>Sphingobacteriia</taxon>
        <taxon>Sphingobacteriales</taxon>
        <taxon>Sphingobacteriaceae</taxon>
        <taxon>Mucilaginibacter</taxon>
    </lineage>
</organism>
<keyword evidence="1" id="KW-0808">Transferase</keyword>
<dbReference type="InterPro" id="IPR028098">
    <property type="entry name" value="Glyco_trans_4-like_N"/>
</dbReference>
<comment type="caution">
    <text evidence="4">The sequence shown here is derived from an EMBL/GenBank/DDBJ whole genome shotgun (WGS) entry which is preliminary data.</text>
</comment>
<accession>A0A9X1X0L3</accession>
<dbReference type="EMBL" id="JALJEJ010000001">
    <property type="protein sequence ID" value="MCJ8208431.1"/>
    <property type="molecule type" value="Genomic_DNA"/>
</dbReference>
<name>A0A9X1X0L3_9SPHI</name>
<dbReference type="SUPFAM" id="SSF53756">
    <property type="entry name" value="UDP-Glycosyltransferase/glycogen phosphorylase"/>
    <property type="match status" value="1"/>
</dbReference>
<evidence type="ECO:0000259" key="2">
    <source>
        <dbReference type="Pfam" id="PF00534"/>
    </source>
</evidence>
<evidence type="ECO:0000313" key="4">
    <source>
        <dbReference type="EMBL" id="MCJ8208431.1"/>
    </source>
</evidence>
<reference evidence="4" key="1">
    <citation type="submission" date="2022-04" db="EMBL/GenBank/DDBJ databases">
        <title>Mucilaginibacter sp. RS28 isolated from freshwater.</title>
        <authorList>
            <person name="Ko S.-R."/>
        </authorList>
    </citation>
    <scope>NUCLEOTIDE SEQUENCE</scope>
    <source>
        <strain evidence="4">RS28</strain>
    </source>
</reference>
<proteinExistence type="predicted"/>
<dbReference type="PANTHER" id="PTHR46401">
    <property type="entry name" value="GLYCOSYLTRANSFERASE WBBK-RELATED"/>
    <property type="match status" value="1"/>
</dbReference>
<sequence>MKILFDYQHFSEQRYGGITRYFANIMHSIDQRDDISYKLAALYSKNYYIRHLHPPLNNPTGEYLVGSKKKREISWNQRYSKYCLQHDDYDIFHPTYYHPYFLKDVKKPFVLTVHDMIHERFPESFAVNDVVAGYKRETIPAADKIIAVSHATKKDLISLYPQVADRVEVIHHGVTLQDFPQTKTPLSIDIPKNFILYVGTRDSYKNFDRFAAAFAEVVKAHPNLYLVAAGGAPFSRTEVSYLTELDIIHRCIRFNASDEVLAQLYQNAQLFVFPSLCEGFGFPILEAFQHCCPVACSNTSSLPEVAGEAALYFDPYDTAAIAATMLQALGKPVVREELVNRGKLRLLNFSISDCMDKTMGVYKSLAK</sequence>
<dbReference type="CDD" id="cd03809">
    <property type="entry name" value="GT4_MtfB-like"/>
    <property type="match status" value="1"/>
</dbReference>
<evidence type="ECO:0000313" key="5">
    <source>
        <dbReference type="Proteomes" id="UP001139450"/>
    </source>
</evidence>
<dbReference type="GO" id="GO:0009103">
    <property type="term" value="P:lipopolysaccharide biosynthetic process"/>
    <property type="evidence" value="ECO:0007669"/>
    <property type="project" value="TreeGrafter"/>
</dbReference>
<dbReference type="RefSeq" id="WP_245128261.1">
    <property type="nucleotide sequence ID" value="NZ_JALJEJ010000001.1"/>
</dbReference>
<dbReference type="Proteomes" id="UP001139450">
    <property type="component" value="Unassembled WGS sequence"/>
</dbReference>
<evidence type="ECO:0000256" key="1">
    <source>
        <dbReference type="ARBA" id="ARBA00022679"/>
    </source>
</evidence>
<protein>
    <submittedName>
        <fullName evidence="4">Glycosyltransferase family 4 protein</fullName>
    </submittedName>
</protein>
<dbReference type="Gene3D" id="3.40.50.2000">
    <property type="entry name" value="Glycogen Phosphorylase B"/>
    <property type="match status" value="2"/>
</dbReference>
<dbReference type="InterPro" id="IPR001296">
    <property type="entry name" value="Glyco_trans_1"/>
</dbReference>
<gene>
    <name evidence="4" type="ORF">MUY27_01840</name>
</gene>
<evidence type="ECO:0000259" key="3">
    <source>
        <dbReference type="Pfam" id="PF13439"/>
    </source>
</evidence>
<dbReference type="GO" id="GO:0016757">
    <property type="term" value="F:glycosyltransferase activity"/>
    <property type="evidence" value="ECO:0007669"/>
    <property type="project" value="InterPro"/>
</dbReference>
<keyword evidence="5" id="KW-1185">Reference proteome</keyword>
<dbReference type="AlphaFoldDB" id="A0A9X1X0L3"/>
<dbReference type="PANTHER" id="PTHR46401:SF2">
    <property type="entry name" value="GLYCOSYLTRANSFERASE WBBK-RELATED"/>
    <property type="match status" value="1"/>
</dbReference>
<dbReference type="Pfam" id="PF00534">
    <property type="entry name" value="Glycos_transf_1"/>
    <property type="match status" value="1"/>
</dbReference>
<feature type="domain" description="Glycosyl transferase family 1" evidence="2">
    <location>
        <begin position="186"/>
        <end position="343"/>
    </location>
</feature>
<feature type="domain" description="Glycosyltransferase subfamily 4-like N-terminal" evidence="3">
    <location>
        <begin position="16"/>
        <end position="177"/>
    </location>
</feature>